<dbReference type="OMA" id="ACEYWIE"/>
<keyword evidence="12" id="KW-1185">Reference proteome</keyword>
<feature type="repeat" description="WD" evidence="7">
    <location>
        <begin position="993"/>
        <end position="1027"/>
    </location>
</feature>
<dbReference type="Proteomes" id="UP000011715">
    <property type="component" value="Unassembled WGS sequence"/>
</dbReference>
<dbReference type="InterPro" id="IPR011044">
    <property type="entry name" value="Quino_amine_DH_bsu"/>
</dbReference>
<dbReference type="SUPFAM" id="SSF52540">
    <property type="entry name" value="P-loop containing nucleoside triphosphate hydrolases"/>
    <property type="match status" value="1"/>
</dbReference>
<dbReference type="SUPFAM" id="SSF50969">
    <property type="entry name" value="YVTN repeat-like/Quinoprotein amine dehydrogenase"/>
    <property type="match status" value="1"/>
</dbReference>
<reference evidence="12" key="2">
    <citation type="submission" date="2010-05" db="EMBL/GenBank/DDBJ databases">
        <title>The genome sequence of Magnaporthe poae strain ATCC 64411.</title>
        <authorList>
            <person name="Ma L.-J."/>
            <person name="Dead R."/>
            <person name="Young S."/>
            <person name="Zeng Q."/>
            <person name="Koehrsen M."/>
            <person name="Alvarado L."/>
            <person name="Berlin A."/>
            <person name="Chapman S.B."/>
            <person name="Chen Z."/>
            <person name="Freedman E."/>
            <person name="Gellesch M."/>
            <person name="Goldberg J."/>
            <person name="Griggs A."/>
            <person name="Gujja S."/>
            <person name="Heilman E.R."/>
            <person name="Heiman D."/>
            <person name="Hepburn T."/>
            <person name="Howarth C."/>
            <person name="Jen D."/>
            <person name="Larson L."/>
            <person name="Mehta T."/>
            <person name="Neiman D."/>
            <person name="Pearson M."/>
            <person name="Roberts A."/>
            <person name="Saif S."/>
            <person name="Shea T."/>
            <person name="Shenoy N."/>
            <person name="Sisk P."/>
            <person name="Stolte C."/>
            <person name="Sykes S."/>
            <person name="Walk T."/>
            <person name="White J."/>
            <person name="Yandava C."/>
            <person name="Haas B."/>
            <person name="Nusbaum C."/>
            <person name="Birren B."/>
        </authorList>
    </citation>
    <scope>NUCLEOTIDE SEQUENCE [LARGE SCALE GENOMIC DNA]</scope>
    <source>
        <strain evidence="12">ATCC 64411 / 73-15</strain>
    </source>
</reference>
<dbReference type="InterPro" id="IPR001680">
    <property type="entry name" value="WD40_rpt"/>
</dbReference>
<evidence type="ECO:0000256" key="1">
    <source>
        <dbReference type="ARBA" id="ARBA00022574"/>
    </source>
</evidence>
<evidence type="ECO:0000313" key="10">
    <source>
        <dbReference type="EMBL" id="KLU84065.1"/>
    </source>
</evidence>
<dbReference type="EMBL" id="ADBL01000760">
    <property type="status" value="NOT_ANNOTATED_CDS"/>
    <property type="molecule type" value="Genomic_DNA"/>
</dbReference>
<dbReference type="Pfam" id="PF00400">
    <property type="entry name" value="WD40"/>
    <property type="match status" value="2"/>
</dbReference>
<comment type="similarity">
    <text evidence="4">Belongs to the WD repeat MDV1/CAF4 family.</text>
</comment>
<evidence type="ECO:0000256" key="3">
    <source>
        <dbReference type="ARBA" id="ARBA00023054"/>
    </source>
</evidence>
<dbReference type="InterPro" id="IPR015943">
    <property type="entry name" value="WD40/YVTN_repeat-like_dom_sf"/>
</dbReference>
<reference evidence="11" key="5">
    <citation type="submission" date="2015-06" db="UniProtKB">
        <authorList>
            <consortium name="EnsemblFungi"/>
        </authorList>
    </citation>
    <scope>IDENTIFICATION</scope>
    <source>
        <strain evidence="11">ATCC 64411</strain>
    </source>
</reference>
<dbReference type="Gene3D" id="3.40.50.300">
    <property type="entry name" value="P-loop containing nucleotide triphosphate hydrolases"/>
    <property type="match status" value="1"/>
</dbReference>
<dbReference type="eggNOG" id="KOG0266">
    <property type="taxonomic scope" value="Eukaryota"/>
</dbReference>
<reference evidence="10" key="1">
    <citation type="submission" date="2010-05" db="EMBL/GenBank/DDBJ databases">
        <title>The Genome Sequence of Magnaporthe poae strain ATCC 64411.</title>
        <authorList>
            <consortium name="The Broad Institute Genome Sequencing Platform"/>
            <consortium name="Broad Institute Genome Sequencing Center for Infectious Disease"/>
            <person name="Ma L.-J."/>
            <person name="Dead R."/>
            <person name="Young S."/>
            <person name="Zeng Q."/>
            <person name="Koehrsen M."/>
            <person name="Alvarado L."/>
            <person name="Berlin A."/>
            <person name="Chapman S.B."/>
            <person name="Chen Z."/>
            <person name="Freedman E."/>
            <person name="Gellesch M."/>
            <person name="Goldberg J."/>
            <person name="Griggs A."/>
            <person name="Gujja S."/>
            <person name="Heilman E.R."/>
            <person name="Heiman D."/>
            <person name="Hepburn T."/>
            <person name="Howarth C."/>
            <person name="Jen D."/>
            <person name="Larson L."/>
            <person name="Mehta T."/>
            <person name="Neiman D."/>
            <person name="Pearson M."/>
            <person name="Roberts A."/>
            <person name="Saif S."/>
            <person name="Shea T."/>
            <person name="Shenoy N."/>
            <person name="Sisk P."/>
            <person name="Stolte C."/>
            <person name="Sykes S."/>
            <person name="Walk T."/>
            <person name="White J."/>
            <person name="Yandava C."/>
            <person name="Haas B."/>
            <person name="Nusbaum C."/>
            <person name="Birren B."/>
        </authorList>
    </citation>
    <scope>NUCLEOTIDE SEQUENCE</scope>
    <source>
        <strain evidence="10">ATCC 64411</strain>
    </source>
</reference>
<dbReference type="PANTHER" id="PTHR22847:SF637">
    <property type="entry name" value="WD REPEAT DOMAIN 5B"/>
    <property type="match status" value="1"/>
</dbReference>
<dbReference type="VEuPathDB" id="FungiDB:MAPG_03110"/>
<dbReference type="Gene3D" id="2.130.10.10">
    <property type="entry name" value="YVTN repeat-like/Quinoprotein amine dehydrogenase"/>
    <property type="match status" value="3"/>
</dbReference>
<dbReference type="InterPro" id="IPR027417">
    <property type="entry name" value="P-loop_NTPase"/>
</dbReference>
<sequence length="1274" mass="138520">MGLDASASSDASPSRDAAIHANASGNILQGSGMQINAPIAAINQYFQDVESKEALFVRDLYITDPWRDKKRIEDAKGGLLEESYSWILERPAFRDWRDRSDASVLWIKGGPGTGKTMLLCGIVGALADSMRPQDCLSFFFCEAGNKNADSAAAVLRGIMYLLVRQRPKLISSTALEEHKRAGSKLFEGLGAWYALRDIFLDLLPDLRREGVTYFVIDALDECGEELERLLSFISKAASARSSGVKWLVSSRRRVDVARHLEVGKAAGRQDLDLDDCSEELTNAVNAYIGRCACELAPDPRDDGRRQQICEGLRQKAGGTFQYVTLAVAKLRVVSTHEVLDVLREAAPDMEGLYRQASDRIQNLERETRHLCRSVLATVAIAHRPLNREELYALAGLPSSDGNGNGGGTAEDIILKCDSFGIKGLTTFSLDLPAREFLLGDKVLFPDGFEGEHRRVFLRSLALMEATLRRDMYGLGRPGFLAVDMDRVPNPNPNPLAASGYACEYWIEHLVASSYHGRDTKDGGALLAFLESRYLYWLEGLSLLGAMRTALSSWTKLVDYLRGKKGARRLAELVVDAQRFLEYNGQCIMARPLQAYASAVVFVPSGSTTGEVVWVEEPKWVAVDAGMREERWSPWAQTLEPSGAGLRVVGPVAFSPDGAWLAAALQGDRDDGEIVRKVQVWDVVTGNTVWTLGDAGGWMAFPPNHLLLATVAGPDEVKFWDLAKGVWDRRVISPLNISAAAAAFSPDGVWLAAADRDSIVIWDWARGDRTLRFLHDSRATACHSLAYSASGARLASAYKEEIRVWNAHSGSLICSIETRDATWIAFLPDPAVGGRLVSASNESLVTWSIDTVQRLGVLNVPSEHGHYNDSVVTISPDGSRFAAAPDGAIMTWDTATRRRLQTIQGYDQDVRSLAISPDGRQIASIGKWGLRLYRATSADGDLLRAARDHPEKINAVRVSAGGGDTMVSASASTINVWDLGEAARPSREIRGEGILDVTLSPDGTRLVSLSSCQDVAVWDTKTGRSLQAIAYRAFAASFSPDGGMIALLTFAGPIRVWDLAEEMCVRTFQQAAAGEFGSGSVAFGPDHRVATSSDRTIRVWKVFNGRCIQTIKDDGTARSLIFRSDGSQLAALYSDTIRVWDPAKGCCLRTFDTGSCRISNVVAFDDAAAGSSRLQTDAGLILLDDEAPPPAAAEDGSLHRRGLRRQGYGVDASSGWVTWDSKKVLWLPPAYRPDSTAVLLPEPGAPTPSAIVLGCRSGRVVVLRFPTGLAPGQSS</sequence>
<evidence type="ECO:0000256" key="5">
    <source>
        <dbReference type="ARBA" id="ARBA00039789"/>
    </source>
</evidence>
<evidence type="ECO:0000256" key="7">
    <source>
        <dbReference type="PROSITE-ProRule" id="PRU00221"/>
    </source>
</evidence>
<evidence type="ECO:0000313" key="12">
    <source>
        <dbReference type="Proteomes" id="UP000011715"/>
    </source>
</evidence>
<evidence type="ECO:0000256" key="8">
    <source>
        <dbReference type="SAM" id="Coils"/>
    </source>
</evidence>
<evidence type="ECO:0000259" key="9">
    <source>
        <dbReference type="PROSITE" id="PS50837"/>
    </source>
</evidence>
<dbReference type="EMBL" id="GL876967">
    <property type="protein sequence ID" value="KLU84065.1"/>
    <property type="molecule type" value="Genomic_DNA"/>
</dbReference>
<dbReference type="PROSITE" id="PS50082">
    <property type="entry name" value="WD_REPEATS_2"/>
    <property type="match status" value="1"/>
</dbReference>
<keyword evidence="1 7" id="KW-0853">WD repeat</keyword>
<dbReference type="Pfam" id="PF24883">
    <property type="entry name" value="NPHP3_N"/>
    <property type="match status" value="1"/>
</dbReference>
<evidence type="ECO:0000313" key="11">
    <source>
        <dbReference type="EnsemblFungi" id="MAPG_03110T0"/>
    </source>
</evidence>
<dbReference type="EnsemblFungi" id="MAPG_03110T0">
    <property type="protein sequence ID" value="MAPG_03110T0"/>
    <property type="gene ID" value="MAPG_03110"/>
</dbReference>
<dbReference type="SMART" id="SM00320">
    <property type="entry name" value="WD40"/>
    <property type="match status" value="11"/>
</dbReference>
<comment type="function">
    <text evidence="6">Involved in mitochondrial fission. Acts as an adapter protein required to form mitochondrial fission complexes. Formation of these complexes is required to promote constriction and fission of the mitochondrial compartment at a late step in mitochondrial division.</text>
</comment>
<keyword evidence="2" id="KW-0677">Repeat</keyword>
<dbReference type="PANTHER" id="PTHR22847">
    <property type="entry name" value="WD40 REPEAT PROTEIN"/>
    <property type="match status" value="1"/>
</dbReference>
<accession>A0A0C4DT53</accession>
<dbReference type="STRING" id="644358.A0A0C4DT53"/>
<organism evidence="11 12">
    <name type="scientific">Magnaporthiopsis poae (strain ATCC 64411 / 73-15)</name>
    <name type="common">Kentucky bluegrass fungus</name>
    <name type="synonym">Magnaporthe poae</name>
    <dbReference type="NCBI Taxonomy" id="644358"/>
    <lineage>
        <taxon>Eukaryota</taxon>
        <taxon>Fungi</taxon>
        <taxon>Dikarya</taxon>
        <taxon>Ascomycota</taxon>
        <taxon>Pezizomycotina</taxon>
        <taxon>Sordariomycetes</taxon>
        <taxon>Sordariomycetidae</taxon>
        <taxon>Magnaporthales</taxon>
        <taxon>Magnaporthaceae</taxon>
        <taxon>Magnaporthiopsis</taxon>
    </lineage>
</organism>
<name>A0A0C4DT53_MAGP6</name>
<evidence type="ECO:0000256" key="6">
    <source>
        <dbReference type="ARBA" id="ARBA00043913"/>
    </source>
</evidence>
<gene>
    <name evidence="10" type="ORF">MAPG_03110</name>
</gene>
<dbReference type="InterPro" id="IPR056884">
    <property type="entry name" value="NPHP3-like_N"/>
</dbReference>
<proteinExistence type="inferred from homology"/>
<evidence type="ECO:0000256" key="4">
    <source>
        <dbReference type="ARBA" id="ARBA00038415"/>
    </source>
</evidence>
<dbReference type="GO" id="GO:1990234">
    <property type="term" value="C:transferase complex"/>
    <property type="evidence" value="ECO:0007669"/>
    <property type="project" value="UniProtKB-ARBA"/>
</dbReference>
<reference evidence="11" key="4">
    <citation type="journal article" date="2015" name="G3 (Bethesda)">
        <title>Genome sequences of three phytopathogenic species of the Magnaporthaceae family of fungi.</title>
        <authorList>
            <person name="Okagaki L.H."/>
            <person name="Nunes C.C."/>
            <person name="Sailsbery J."/>
            <person name="Clay B."/>
            <person name="Brown D."/>
            <person name="John T."/>
            <person name="Oh Y."/>
            <person name="Young N."/>
            <person name="Fitzgerald M."/>
            <person name="Haas B.J."/>
            <person name="Zeng Q."/>
            <person name="Young S."/>
            <person name="Adiconis X."/>
            <person name="Fan L."/>
            <person name="Levin J.Z."/>
            <person name="Mitchell T.K."/>
            <person name="Okubara P.A."/>
            <person name="Farman M.L."/>
            <person name="Kohn L.M."/>
            <person name="Birren B."/>
            <person name="Ma L.-J."/>
            <person name="Dean R.A."/>
        </authorList>
    </citation>
    <scope>NUCLEOTIDE SEQUENCE</scope>
    <source>
        <strain evidence="11">ATCC 64411 / 73-15</strain>
    </source>
</reference>
<dbReference type="InterPro" id="IPR007111">
    <property type="entry name" value="NACHT_NTPase"/>
</dbReference>
<reference evidence="10" key="3">
    <citation type="submission" date="2011-03" db="EMBL/GenBank/DDBJ databases">
        <title>Annotation of Magnaporthe poae ATCC 64411.</title>
        <authorList>
            <person name="Ma L.-J."/>
            <person name="Dead R."/>
            <person name="Young S.K."/>
            <person name="Zeng Q."/>
            <person name="Gargeya S."/>
            <person name="Fitzgerald M."/>
            <person name="Haas B."/>
            <person name="Abouelleil A."/>
            <person name="Alvarado L."/>
            <person name="Arachchi H.M."/>
            <person name="Berlin A."/>
            <person name="Brown A."/>
            <person name="Chapman S.B."/>
            <person name="Chen Z."/>
            <person name="Dunbar C."/>
            <person name="Freedman E."/>
            <person name="Gearin G."/>
            <person name="Gellesch M."/>
            <person name="Goldberg J."/>
            <person name="Griggs A."/>
            <person name="Gujja S."/>
            <person name="Heiman D."/>
            <person name="Howarth C."/>
            <person name="Larson L."/>
            <person name="Lui A."/>
            <person name="MacDonald P.J.P."/>
            <person name="Mehta T."/>
            <person name="Montmayeur A."/>
            <person name="Murphy C."/>
            <person name="Neiman D."/>
            <person name="Pearson M."/>
            <person name="Priest M."/>
            <person name="Roberts A."/>
            <person name="Saif S."/>
            <person name="Shea T."/>
            <person name="Shenoy N."/>
            <person name="Sisk P."/>
            <person name="Stolte C."/>
            <person name="Sykes S."/>
            <person name="Yandava C."/>
            <person name="Wortman J."/>
            <person name="Nusbaum C."/>
            <person name="Birren B."/>
        </authorList>
    </citation>
    <scope>NUCLEOTIDE SEQUENCE</scope>
    <source>
        <strain evidence="10">ATCC 64411</strain>
    </source>
</reference>
<dbReference type="OrthoDB" id="538223at2759"/>
<dbReference type="InterPro" id="IPR011047">
    <property type="entry name" value="Quinoprotein_ADH-like_sf"/>
</dbReference>
<keyword evidence="3 8" id="KW-0175">Coiled coil</keyword>
<feature type="domain" description="NACHT" evidence="9">
    <location>
        <begin position="103"/>
        <end position="251"/>
    </location>
</feature>
<protein>
    <recommendedName>
        <fullName evidence="5">Mitochondrial division protein 1</fullName>
    </recommendedName>
</protein>
<dbReference type="PROSITE" id="PS50837">
    <property type="entry name" value="NACHT"/>
    <property type="match status" value="1"/>
</dbReference>
<evidence type="ECO:0000256" key="2">
    <source>
        <dbReference type="ARBA" id="ARBA00022737"/>
    </source>
</evidence>
<dbReference type="AlphaFoldDB" id="A0A0C4DT53"/>
<dbReference type="SUPFAM" id="SSF50998">
    <property type="entry name" value="Quinoprotein alcohol dehydrogenase-like"/>
    <property type="match status" value="1"/>
</dbReference>
<feature type="coiled-coil region" evidence="8">
    <location>
        <begin position="346"/>
        <end position="373"/>
    </location>
</feature>